<accession>A0A2R8A7D3</accession>
<keyword evidence="4" id="KW-1185">Reference proteome</keyword>
<dbReference type="Gene3D" id="3.30.930.10">
    <property type="entry name" value="Bira Bifunctional Protein, Domain 2"/>
    <property type="match status" value="1"/>
</dbReference>
<evidence type="ECO:0000313" key="4">
    <source>
        <dbReference type="Proteomes" id="UP000244932"/>
    </source>
</evidence>
<evidence type="ECO:0000256" key="1">
    <source>
        <dbReference type="PIRSR" id="PIRSR001549-1"/>
    </source>
</evidence>
<proteinExistence type="predicted"/>
<dbReference type="AlphaFoldDB" id="A0A2R8A7D3"/>
<dbReference type="InterPro" id="IPR045864">
    <property type="entry name" value="aa-tRNA-synth_II/BPL/LPL"/>
</dbReference>
<feature type="binding site" evidence="1">
    <location>
        <position position="105"/>
    </location>
    <ligand>
        <name>L-histidine</name>
        <dbReference type="ChEBI" id="CHEBI:57595"/>
    </ligand>
</feature>
<organism evidence="3 4">
    <name type="scientific">Pontivivens insulae</name>
    <dbReference type="NCBI Taxonomy" id="1639689"/>
    <lineage>
        <taxon>Bacteria</taxon>
        <taxon>Pseudomonadati</taxon>
        <taxon>Pseudomonadota</taxon>
        <taxon>Alphaproteobacteria</taxon>
        <taxon>Rhodobacterales</taxon>
        <taxon>Paracoccaceae</taxon>
        <taxon>Pontivivens</taxon>
    </lineage>
</organism>
<dbReference type="Pfam" id="PF13393">
    <property type="entry name" value="tRNA-synt_His"/>
    <property type="match status" value="1"/>
</dbReference>
<dbReference type="Proteomes" id="UP000244932">
    <property type="component" value="Unassembled WGS sequence"/>
</dbReference>
<dbReference type="NCBIfam" id="NF008952">
    <property type="entry name" value="PRK12295.1-5"/>
    <property type="match status" value="1"/>
</dbReference>
<dbReference type="GO" id="GO:0005737">
    <property type="term" value="C:cytoplasm"/>
    <property type="evidence" value="ECO:0007669"/>
    <property type="project" value="InterPro"/>
</dbReference>
<feature type="binding site" evidence="1">
    <location>
        <position position="313"/>
    </location>
    <ligand>
        <name>L-histidine</name>
        <dbReference type="ChEBI" id="CHEBI:57595"/>
    </ligand>
</feature>
<dbReference type="EMBL" id="OMKW01000001">
    <property type="protein sequence ID" value="SPF28143.1"/>
    <property type="molecule type" value="Genomic_DNA"/>
</dbReference>
<sequence>MIAARAYMPDGRIGTGLERLEVEVSRLMALFAEAGAQKVEPGALLDADVLLDLYGEDIRGRAYVTQDPVLGERMLRPDFTVPVTQMHAAHGAEPARYAYAGPVWRRQEPGSGRPTEYLQVGFEIFDASDAARVDAEVFALFSAALAGQGLAVETGDLGVLFAAIDALDIDARRAGMLRRHVWRPKRFRRVLDTFSNTTRRAALLDQTVEDWRAAALTASPQNGIRSVDEVIARLSDLAAERELPELSGEQRQMLQQVLDTKGSLFSALTELTELSHNFPPLAKAAQRLEARIAALDAAGLDGGALPFAASFGRTTMEYYDGFVFGFVDRERPDLPPVASGGRYDALTAALGPAIPAVGGIIRPEALLSRKAAS</sequence>
<dbReference type="InterPro" id="IPR004516">
    <property type="entry name" value="HisRS/HisZ"/>
</dbReference>
<gene>
    <name evidence="3" type="primary">hisZ</name>
    <name evidence="3" type="ORF">POI8812_00441</name>
</gene>
<dbReference type="SUPFAM" id="SSF55681">
    <property type="entry name" value="Class II aaRS and biotin synthetases"/>
    <property type="match status" value="1"/>
</dbReference>
<name>A0A2R8A7D3_9RHOB</name>
<feature type="binding site" evidence="1">
    <location>
        <begin position="318"/>
        <end position="319"/>
    </location>
    <ligand>
        <name>L-histidine</name>
        <dbReference type="ChEBI" id="CHEBI:57595"/>
    </ligand>
</feature>
<dbReference type="InterPro" id="IPR041715">
    <property type="entry name" value="HisRS-like_core"/>
</dbReference>
<keyword evidence="3" id="KW-0328">Glycosyltransferase</keyword>
<feature type="binding site" evidence="1">
    <location>
        <position position="123"/>
    </location>
    <ligand>
        <name>L-histidine</name>
        <dbReference type="ChEBI" id="CHEBI:57595"/>
    </ligand>
</feature>
<dbReference type="PANTHER" id="PTHR43707:SF1">
    <property type="entry name" value="HISTIDINE--TRNA LIGASE, MITOCHONDRIAL-RELATED"/>
    <property type="match status" value="1"/>
</dbReference>
<feature type="binding site" evidence="1">
    <location>
        <position position="119"/>
    </location>
    <ligand>
        <name>L-histidine</name>
        <dbReference type="ChEBI" id="CHEBI:57595"/>
    </ligand>
</feature>
<dbReference type="RefSeq" id="WP_245895210.1">
    <property type="nucleotide sequence ID" value="NZ_OMKW01000001.1"/>
</dbReference>
<feature type="binding site" evidence="1">
    <location>
        <begin position="78"/>
        <end position="80"/>
    </location>
    <ligand>
        <name>L-histidine</name>
        <dbReference type="ChEBI" id="CHEBI:57595"/>
    </ligand>
</feature>
<keyword evidence="3" id="KW-0808">Transferase</keyword>
<dbReference type="GO" id="GO:0004821">
    <property type="term" value="F:histidine-tRNA ligase activity"/>
    <property type="evidence" value="ECO:0007669"/>
    <property type="project" value="TreeGrafter"/>
</dbReference>
<dbReference type="GO" id="GO:0006427">
    <property type="term" value="P:histidyl-tRNA aminoacylation"/>
    <property type="evidence" value="ECO:0007669"/>
    <property type="project" value="TreeGrafter"/>
</dbReference>
<reference evidence="3 4" key="1">
    <citation type="submission" date="2018-03" db="EMBL/GenBank/DDBJ databases">
        <authorList>
            <person name="Keele B.F."/>
        </authorList>
    </citation>
    <scope>NUCLEOTIDE SEQUENCE [LARGE SCALE GENOMIC DNA]</scope>
    <source>
        <strain evidence="3 4">CeCT 8812</strain>
    </source>
</reference>
<evidence type="ECO:0000313" key="3">
    <source>
        <dbReference type="EMBL" id="SPF28143.1"/>
    </source>
</evidence>
<feature type="domain" description="Class II Histidinyl-tRNA synthetase (HisRS)-like catalytic core" evidence="2">
    <location>
        <begin position="19"/>
        <end position="237"/>
    </location>
</feature>
<evidence type="ECO:0000259" key="2">
    <source>
        <dbReference type="Pfam" id="PF13393"/>
    </source>
</evidence>
<protein>
    <submittedName>
        <fullName evidence="3">ATP phosphoribosyltransferase regulatory subunit</fullName>
    </submittedName>
</protein>
<dbReference type="PANTHER" id="PTHR43707">
    <property type="entry name" value="HISTIDYL-TRNA SYNTHETASE"/>
    <property type="match status" value="1"/>
</dbReference>
<dbReference type="GO" id="GO:0016757">
    <property type="term" value="F:glycosyltransferase activity"/>
    <property type="evidence" value="ECO:0007669"/>
    <property type="project" value="UniProtKB-KW"/>
</dbReference>
<dbReference type="PIRSF" id="PIRSF001549">
    <property type="entry name" value="His-tRNA_synth"/>
    <property type="match status" value="1"/>
</dbReference>